<feature type="transmembrane region" description="Helical" evidence="1">
    <location>
        <begin position="131"/>
        <end position="150"/>
    </location>
</feature>
<gene>
    <name evidence="2" type="ORF">GCM10025789_17590</name>
</gene>
<accession>A0ABP9FEA1</accession>
<sequence>MKDPRLPSALRDNSLSIGFGVLLLLALIGQAFAGVAQYNLEARTAGLAEIGLWRYVTSSTFAVDVAENWQSEYLQFTLYILLTVWLVQRGSSESKPPEEAGSEDDAKEMVGEFAQPDSPESAKVGGWRTGVYSVSLTLVMFTIFVLSWAAQAVAGRVAYNEERMRDLLDPLSLGDYLLQPEFWNRTLQNWQSELLAVGSMAIFAVFLRQRSSPESKPVGMPHDETPSS</sequence>
<organism evidence="2 3">
    <name type="scientific">Tessaracoccus lubricantis</name>
    <dbReference type="NCBI Taxonomy" id="545543"/>
    <lineage>
        <taxon>Bacteria</taxon>
        <taxon>Bacillati</taxon>
        <taxon>Actinomycetota</taxon>
        <taxon>Actinomycetes</taxon>
        <taxon>Propionibacteriales</taxon>
        <taxon>Propionibacteriaceae</taxon>
        <taxon>Tessaracoccus</taxon>
    </lineage>
</organism>
<dbReference type="Proteomes" id="UP001501521">
    <property type="component" value="Unassembled WGS sequence"/>
</dbReference>
<proteinExistence type="predicted"/>
<dbReference type="EMBL" id="BAABLV010000027">
    <property type="protein sequence ID" value="GAA4899782.1"/>
    <property type="molecule type" value="Genomic_DNA"/>
</dbReference>
<evidence type="ECO:0000313" key="3">
    <source>
        <dbReference type="Proteomes" id="UP001501521"/>
    </source>
</evidence>
<evidence type="ECO:0000256" key="1">
    <source>
        <dbReference type="SAM" id="Phobius"/>
    </source>
</evidence>
<name>A0ABP9FEA1_9ACTN</name>
<dbReference type="InterPro" id="IPR046657">
    <property type="entry name" value="DUF6766"/>
</dbReference>
<keyword evidence="3" id="KW-1185">Reference proteome</keyword>
<comment type="caution">
    <text evidence="2">The sequence shown here is derived from an EMBL/GenBank/DDBJ whole genome shotgun (WGS) entry which is preliminary data.</text>
</comment>
<keyword evidence="1" id="KW-0812">Transmembrane</keyword>
<dbReference type="Pfam" id="PF20554">
    <property type="entry name" value="DUF6766"/>
    <property type="match status" value="1"/>
</dbReference>
<protein>
    <submittedName>
        <fullName evidence="2">Uncharacterized protein</fullName>
    </submittedName>
</protein>
<keyword evidence="1" id="KW-0472">Membrane</keyword>
<reference evidence="3" key="1">
    <citation type="journal article" date="2019" name="Int. J. Syst. Evol. Microbiol.">
        <title>The Global Catalogue of Microorganisms (GCM) 10K type strain sequencing project: providing services to taxonomists for standard genome sequencing and annotation.</title>
        <authorList>
            <consortium name="The Broad Institute Genomics Platform"/>
            <consortium name="The Broad Institute Genome Sequencing Center for Infectious Disease"/>
            <person name="Wu L."/>
            <person name="Ma J."/>
        </authorList>
    </citation>
    <scope>NUCLEOTIDE SEQUENCE [LARGE SCALE GENOMIC DNA]</scope>
    <source>
        <strain evidence="3">JCM 19125</strain>
    </source>
</reference>
<evidence type="ECO:0000313" key="2">
    <source>
        <dbReference type="EMBL" id="GAA4899782.1"/>
    </source>
</evidence>
<keyword evidence="1" id="KW-1133">Transmembrane helix</keyword>